<evidence type="ECO:0000256" key="6">
    <source>
        <dbReference type="ARBA" id="ARBA00023125"/>
    </source>
</evidence>
<dbReference type="InterPro" id="IPR019787">
    <property type="entry name" value="Znf_PHD-finger"/>
</dbReference>
<evidence type="ECO:0000256" key="10">
    <source>
        <dbReference type="SAM" id="MobiDB-lite"/>
    </source>
</evidence>
<feature type="compositionally biased region" description="Low complexity" evidence="10">
    <location>
        <begin position="398"/>
        <end position="408"/>
    </location>
</feature>
<reference evidence="12 13" key="1">
    <citation type="submission" date="2014-11" db="EMBL/GenBank/DDBJ databases">
        <authorList>
            <person name="Zhu J."/>
            <person name="Qi W."/>
            <person name="Song R."/>
        </authorList>
    </citation>
    <scope>NUCLEOTIDE SEQUENCE [LARGE SCALE GENOMIC DNA]</scope>
</reference>
<dbReference type="EMBL" id="CDMY01000290">
    <property type="protein sequence ID" value="CEL99842.1"/>
    <property type="molecule type" value="Genomic_DNA"/>
</dbReference>
<keyword evidence="7" id="KW-0804">Transcription</keyword>
<dbReference type="VEuPathDB" id="CryptoDB:Vbra_22481"/>
<dbReference type="PROSITE" id="PS50016">
    <property type="entry name" value="ZF_PHD_2"/>
    <property type="match status" value="1"/>
</dbReference>
<dbReference type="Gene3D" id="1.20.5.2050">
    <property type="match status" value="7"/>
</dbReference>
<feature type="compositionally biased region" description="Basic and acidic residues" evidence="10">
    <location>
        <begin position="81"/>
        <end position="96"/>
    </location>
</feature>
<dbReference type="STRING" id="1169540.A0A0G4ERC7"/>
<feature type="region of interest" description="Disordered" evidence="10">
    <location>
        <begin position="1971"/>
        <end position="2013"/>
    </location>
</feature>
<evidence type="ECO:0000256" key="9">
    <source>
        <dbReference type="PROSITE-ProRule" id="PRU00146"/>
    </source>
</evidence>
<feature type="region of interest" description="Disordered" evidence="10">
    <location>
        <begin position="389"/>
        <end position="446"/>
    </location>
</feature>
<proteinExistence type="predicted"/>
<feature type="compositionally biased region" description="Basic and acidic residues" evidence="10">
    <location>
        <begin position="1171"/>
        <end position="1205"/>
    </location>
</feature>
<evidence type="ECO:0000256" key="7">
    <source>
        <dbReference type="ARBA" id="ARBA00023163"/>
    </source>
</evidence>
<evidence type="ECO:0000256" key="4">
    <source>
        <dbReference type="ARBA" id="ARBA00022833"/>
    </source>
</evidence>
<feature type="region of interest" description="Disordered" evidence="10">
    <location>
        <begin position="729"/>
        <end position="780"/>
    </location>
</feature>
<keyword evidence="2" id="KW-0479">Metal-binding</keyword>
<feature type="compositionally biased region" description="Basic and acidic residues" evidence="10">
    <location>
        <begin position="898"/>
        <end position="922"/>
    </location>
</feature>
<dbReference type="GO" id="GO:0008270">
    <property type="term" value="F:zinc ion binding"/>
    <property type="evidence" value="ECO:0007669"/>
    <property type="project" value="UniProtKB-KW"/>
</dbReference>
<dbReference type="PANTHER" id="PTHR47162:SF10">
    <property type="entry name" value="METHYL-CPG-BINDING DOMAIN-CONTAINING PROTEIN 9 ISOFORM X1"/>
    <property type="match status" value="1"/>
</dbReference>
<name>A0A0G4ERC7_VITBC</name>
<feature type="compositionally biased region" description="Low complexity" evidence="10">
    <location>
        <begin position="1876"/>
        <end position="1890"/>
    </location>
</feature>
<dbReference type="OrthoDB" id="384106at2759"/>
<feature type="compositionally biased region" description="Basic and acidic residues" evidence="10">
    <location>
        <begin position="1836"/>
        <end position="1854"/>
    </location>
</feature>
<sequence length="2226" mass="242834">MAATQPASSTTGLSALLAAVVNPIPAHPHPHPHPQWQQGDQPPPAGHDLLLNRGGKRQRTGRGRGRRSAGEVEAQEQDEYTPEHDHDLAAAGHEARGQAGSRGGAAEDHQALNPDTHMSPKEYLPKKPNGRPAPLGLQIVKGKGVRAQLYHPSVGALWGPTRNFDQFQSVRSAFKAACEDREQFVRDIWGPKGEAHQYQLLPGWETVVDDSHQPDRAERVPEQGPTQITTGAPAAQHPDPPAPGAPHGSTPSREGTPPPAGNRQRTSSRQPKLLLGVLRKKCTPGHLEHQPEYEAFAFRVADEGDGKRFMVTAWRGEGGGTDRPPVCVRADVTRDHIGRGWDMSMLSDLLVAVHNGTADSDDRFESVSDVIDGVERTVTQWKQPAAGLIGVPSPVNDSPPAGAPGPSSVTLAAAGGGGGSGSADPPLDEPPDDKGLMSASQSGVRGVSFDNKNGGYWIATWHEGRRRKRKSFCVKELGFEEAKDAAIAHRREMERLAVVKKRSKHQSGVSGVSYNGPNKSWVAEWRKGGRKKTKSFSVKQLGYEEAKQAAIAHRQKMEQRRHTSEGGATRDESRSCSPPNDDGAIHSVVLPGTPVQSVPLSAATREAMGAAIDAAWACRQQEMDMDGTEDQQPMTHAQRMVLCREYGQVGHNIGAMLAAVPSLSFASIDSFVRHELPAMVGQRDGEDIKEAASRFIKQLQKTNRQHTRLGYEAVTDTATRHKRALMEQRHSPFERGAPPSSGSDSSGSLEGRTGSPGNKQRRMDEEDGGLSPSSDRYDLGGLTGDALGRGLMRRLRQEQPNVHSLCLNNGGVGVSWRATCVFEGYFWDSQAAAAVDLRQFGVGEDVTSREAIFTAFRQAVEYRNALHSSRLGDQAVLIDLSWLEEAQRGAAVDGNSPLERHRSMPPPLDKRDPMPPRVEPKGRRGRPLHESSGAPGRATDALPIGAPGPSCMPPAAAGGGVAEPPHNEPRRHKGLSAKRRHGHRRQSTVCGERVTPSAGPADEESAVDRSPSPKTRHTHPLGSCPPAHDGAPTPDASEGRYQSDVRGVSWAKKNKAWRATWYERGDPKMKSKYFYVKHHGFDKAKVLTTATPTAVVNLSHVCRVYQALAEQHRLEMERTGRAVVKQRSGQSGVKGVRYIESSNSWIAEWREGGGRKSKSFSVKQLGYEKAKQAAIAHRREMEQRRHTSEGGATREESRSRSRHNDDDDEIHSARRHGPPSSGSGVGGMEGGDLAAALVEVLSSDGSCGLCWQDGSFRVRVPSSVGKGAAERILDVPVVDLSSRSAVIDAFRRAVEQLNRLSTASEGEASAPLDISWLDDIGPHGCNRPRTRRGNRARRKPMPPPSLSEGPSDHTLDSNDLASSDTRHRHRRRGRSAHRVSKRPMVDPSGLESGEPSHRPGSRRDSQDEIMPPPVRPTSEAHRRRDGEQLPHRPGAKRRRGQSGGGKERIVSARLSEGGGHSLAASLVEQAKRQLADGNRGDADSLGLERRGEEASFVAYRQDGEARHDERVFSVSDVTSSRLILRAFAQAAHHRNATAGDGAIVVDVRRIKLHPQPTDKHDADKGTSSGTASMGPAHKGREADVGGAGGDNEVDGRGELSSPDEQPRRRATRGKKKTFVQRAHHHSDVKGVYWSEQGQYWQAKWGSKNDGKQENKNFFVRDHGFHKAKALAEQHRLEMERTGRASVQKLSKHQSGVRGVHYNETDKSWVAQWREGGRRKSKSFAVAEHGYEPAKQAAIAYRRAMEERHYTPFGSDSQPVHQPPSPHDSAAGHGRPEAIRPQPLPPAAQEKDIDMRGGSMASSRHLGQQSDGQQCSSPHRRISLSLSSVGRRGPKPRSSEASRHAEMASPSEKEWQGYSTSSLSSGGEGGDSDYRDSSSSSPPRRLLPPKSTSRHSGRRGRKRVSTDDIKEAGSDSDDSVRCLKCGKGDDEQLLLLCDNGGCSAAYHTYCVQLTAVPKGKWFCPECTHSSNAPVAAHPHSTGTRQTHRSSDQERGSPRRPAPKRKTVDRKRARDEADLDGLTGTALAKALADRLIRRFNDACPLANGGVGICMASPRRFTAYFFKQGKYLGLRKFVIEDPDSRDSTLDALRLCVAYRNTIHRDQLGDRATIIDLSWLDPQQQGGKEELGLSVRDQSSDRSPSRKHCRRDASLASRSPSVAERRPSPNSGKTATAVVGRAAPHRSDVSGVSWYERDQAWRASWYDKGDPMMKSKYFTVKNHGFDKAKV</sequence>
<evidence type="ECO:0000313" key="12">
    <source>
        <dbReference type="EMBL" id="CEL99842.1"/>
    </source>
</evidence>
<feature type="region of interest" description="Disordered" evidence="10">
    <location>
        <begin position="2124"/>
        <end position="2179"/>
    </location>
</feature>
<gene>
    <name evidence="12" type="ORF">Vbra_22481</name>
</gene>
<dbReference type="SMART" id="SM00249">
    <property type="entry name" value="PHD"/>
    <property type="match status" value="1"/>
</dbReference>
<feature type="compositionally biased region" description="Basic and acidic residues" evidence="10">
    <location>
        <begin position="1394"/>
        <end position="1406"/>
    </location>
</feature>
<dbReference type="PANTHER" id="PTHR47162">
    <property type="entry name" value="OS02G0192300 PROTEIN"/>
    <property type="match status" value="1"/>
</dbReference>
<feature type="compositionally biased region" description="Basic and acidic residues" evidence="10">
    <location>
        <begin position="210"/>
        <end position="221"/>
    </location>
</feature>
<dbReference type="InterPro" id="IPR013083">
    <property type="entry name" value="Znf_RING/FYVE/PHD"/>
</dbReference>
<dbReference type="PROSITE" id="PS01359">
    <property type="entry name" value="ZF_PHD_1"/>
    <property type="match status" value="1"/>
</dbReference>
<feature type="domain" description="PHD-type" evidence="11">
    <location>
        <begin position="1918"/>
        <end position="1968"/>
    </location>
</feature>
<dbReference type="CDD" id="cd15545">
    <property type="entry name" value="PHD_BAZ2A_like"/>
    <property type="match status" value="1"/>
</dbReference>
<dbReference type="InterPro" id="IPR011011">
    <property type="entry name" value="Znf_FYVE_PHD"/>
</dbReference>
<feature type="compositionally biased region" description="Basic residues" evidence="10">
    <location>
        <begin position="1326"/>
        <end position="1340"/>
    </location>
</feature>
<feature type="compositionally biased region" description="Basic and acidic residues" evidence="10">
    <location>
        <begin position="1903"/>
        <end position="1921"/>
    </location>
</feature>
<organism evidence="12 13">
    <name type="scientific">Vitrella brassicaformis (strain CCMP3155)</name>
    <dbReference type="NCBI Taxonomy" id="1169540"/>
    <lineage>
        <taxon>Eukaryota</taxon>
        <taxon>Sar</taxon>
        <taxon>Alveolata</taxon>
        <taxon>Colpodellida</taxon>
        <taxon>Vitrellaceae</taxon>
        <taxon>Vitrella</taxon>
    </lineage>
</organism>
<evidence type="ECO:0000256" key="1">
    <source>
        <dbReference type="ARBA" id="ARBA00004123"/>
    </source>
</evidence>
<feature type="compositionally biased region" description="Basic and acidic residues" evidence="10">
    <location>
        <begin position="555"/>
        <end position="574"/>
    </location>
</feature>
<evidence type="ECO:0000256" key="5">
    <source>
        <dbReference type="ARBA" id="ARBA00023015"/>
    </source>
</evidence>
<dbReference type="InterPro" id="IPR001965">
    <property type="entry name" value="Znf_PHD"/>
</dbReference>
<feature type="compositionally biased region" description="Basic residues" evidence="10">
    <location>
        <begin position="54"/>
        <end position="67"/>
    </location>
</feature>
<dbReference type="InParanoid" id="A0A0G4ERC7"/>
<keyword evidence="3 9" id="KW-0863">Zinc-finger</keyword>
<feature type="compositionally biased region" description="Basic residues" evidence="10">
    <location>
        <begin position="969"/>
        <end position="986"/>
    </location>
</feature>
<protein>
    <recommendedName>
        <fullName evidence="11">PHD-type domain-containing protein</fullName>
    </recommendedName>
</protein>
<dbReference type="GO" id="GO:0003677">
    <property type="term" value="F:DNA binding"/>
    <property type="evidence" value="ECO:0007669"/>
    <property type="project" value="UniProtKB-KW"/>
</dbReference>
<feature type="region of interest" description="Disordered" evidence="10">
    <location>
        <begin position="1553"/>
        <end position="1624"/>
    </location>
</feature>
<feature type="compositionally biased region" description="Basic and acidic residues" evidence="10">
    <location>
        <begin position="1418"/>
        <end position="1430"/>
    </location>
</feature>
<comment type="subcellular location">
    <subcellularLocation>
        <location evidence="1">Nucleus</location>
    </subcellularLocation>
</comment>
<evidence type="ECO:0000256" key="2">
    <source>
        <dbReference type="ARBA" id="ARBA00022723"/>
    </source>
</evidence>
<keyword evidence="6" id="KW-0238">DNA-binding</keyword>
<feature type="region of interest" description="Disordered" evidence="10">
    <location>
        <begin position="1318"/>
        <end position="1447"/>
    </location>
</feature>
<evidence type="ECO:0000256" key="3">
    <source>
        <dbReference type="ARBA" id="ARBA00022771"/>
    </source>
</evidence>
<evidence type="ECO:0000256" key="8">
    <source>
        <dbReference type="ARBA" id="ARBA00023242"/>
    </source>
</evidence>
<feature type="compositionally biased region" description="Basic residues" evidence="10">
    <location>
        <begin position="1608"/>
        <end position="1624"/>
    </location>
</feature>
<keyword evidence="4" id="KW-0862">Zinc</keyword>
<keyword evidence="8" id="KW-0539">Nucleus</keyword>
<dbReference type="InterPro" id="IPR019786">
    <property type="entry name" value="Zinc_finger_PHD-type_CS"/>
</dbReference>
<feature type="compositionally biased region" description="Basic residues" evidence="10">
    <location>
        <begin position="1891"/>
        <end position="1902"/>
    </location>
</feature>
<dbReference type="InterPro" id="IPR001471">
    <property type="entry name" value="AP2/ERF_dom"/>
</dbReference>
<feature type="compositionally biased region" description="Polar residues" evidence="10">
    <location>
        <begin position="1799"/>
        <end position="1816"/>
    </location>
</feature>
<feature type="region of interest" description="Disordered" evidence="10">
    <location>
        <begin position="889"/>
        <end position="1042"/>
    </location>
</feature>
<feature type="region of interest" description="Disordered" evidence="10">
    <location>
        <begin position="210"/>
        <end position="273"/>
    </location>
</feature>
<feature type="region of interest" description="Disordered" evidence="10">
    <location>
        <begin position="22"/>
        <end position="134"/>
    </location>
</feature>
<feature type="compositionally biased region" description="Basic residues" evidence="10">
    <location>
        <begin position="1366"/>
        <end position="1381"/>
    </location>
</feature>
<dbReference type="GO" id="GO:0005634">
    <property type="term" value="C:nucleus"/>
    <property type="evidence" value="ECO:0007669"/>
    <property type="project" value="UniProtKB-SubCell"/>
</dbReference>
<feature type="region of interest" description="Disordered" evidence="10">
    <location>
        <begin position="1171"/>
        <end position="1228"/>
    </location>
</feature>
<feature type="region of interest" description="Disordered" evidence="10">
    <location>
        <begin position="1750"/>
        <end position="1921"/>
    </location>
</feature>
<dbReference type="Proteomes" id="UP000041254">
    <property type="component" value="Unassembled WGS sequence"/>
</dbReference>
<evidence type="ECO:0000313" key="13">
    <source>
        <dbReference type="Proteomes" id="UP000041254"/>
    </source>
</evidence>
<dbReference type="GO" id="GO:0003700">
    <property type="term" value="F:DNA-binding transcription factor activity"/>
    <property type="evidence" value="ECO:0007669"/>
    <property type="project" value="InterPro"/>
</dbReference>
<dbReference type="Gene3D" id="3.30.40.10">
    <property type="entry name" value="Zinc/RING finger domain, C3HC4 (zinc finger)"/>
    <property type="match status" value="1"/>
</dbReference>
<accession>A0A0G4ERC7</accession>
<feature type="region of interest" description="Disordered" evidence="10">
    <location>
        <begin position="552"/>
        <end position="587"/>
    </location>
</feature>
<dbReference type="Pfam" id="PF00847">
    <property type="entry name" value="AP2"/>
    <property type="match status" value="4"/>
</dbReference>
<evidence type="ECO:0000259" key="11">
    <source>
        <dbReference type="PROSITE" id="PS50016"/>
    </source>
</evidence>
<keyword evidence="5" id="KW-0805">Transcription regulation</keyword>
<dbReference type="Pfam" id="PF00628">
    <property type="entry name" value="PHD"/>
    <property type="match status" value="1"/>
</dbReference>
<keyword evidence="13" id="KW-1185">Reference proteome</keyword>
<dbReference type="SUPFAM" id="SSF57903">
    <property type="entry name" value="FYVE/PHD zinc finger"/>
    <property type="match status" value="1"/>
</dbReference>
<dbReference type="PhylomeDB" id="A0A0G4ERC7"/>